<feature type="domain" description="RNA polymerase sigma factor 70 region 4 type 2" evidence="6">
    <location>
        <begin position="111"/>
        <end position="163"/>
    </location>
</feature>
<organism evidence="7 8">
    <name type="scientific">Herbaspirillum lusitanum</name>
    <dbReference type="NCBI Taxonomy" id="213312"/>
    <lineage>
        <taxon>Bacteria</taxon>
        <taxon>Pseudomonadati</taxon>
        <taxon>Pseudomonadota</taxon>
        <taxon>Betaproteobacteria</taxon>
        <taxon>Burkholderiales</taxon>
        <taxon>Oxalobacteraceae</taxon>
        <taxon>Herbaspirillum</taxon>
    </lineage>
</organism>
<dbReference type="SUPFAM" id="SSF88946">
    <property type="entry name" value="Sigma2 domain of RNA polymerase sigma factors"/>
    <property type="match status" value="1"/>
</dbReference>
<keyword evidence="3" id="KW-0731">Sigma factor</keyword>
<evidence type="ECO:0000256" key="4">
    <source>
        <dbReference type="ARBA" id="ARBA00023163"/>
    </source>
</evidence>
<dbReference type="InterPro" id="IPR007627">
    <property type="entry name" value="RNA_pol_sigma70_r2"/>
</dbReference>
<accession>A0ABW9AET2</accession>
<proteinExistence type="inferred from homology"/>
<dbReference type="NCBIfam" id="NF009180">
    <property type="entry name" value="PRK12528.1"/>
    <property type="match status" value="1"/>
</dbReference>
<feature type="domain" description="RNA polymerase sigma-70 region 2" evidence="5">
    <location>
        <begin position="15"/>
        <end position="80"/>
    </location>
</feature>
<comment type="caution">
    <text evidence="7">The sequence shown here is derived from an EMBL/GenBank/DDBJ whole genome shotgun (WGS) entry which is preliminary data.</text>
</comment>
<dbReference type="EMBL" id="JAQQFM010000010">
    <property type="protein sequence ID" value="MFL9926842.1"/>
    <property type="molecule type" value="Genomic_DNA"/>
</dbReference>
<protein>
    <submittedName>
        <fullName evidence="7">Sigma-70 family RNA polymerase sigma factor</fullName>
    </submittedName>
</protein>
<dbReference type="Pfam" id="PF08281">
    <property type="entry name" value="Sigma70_r4_2"/>
    <property type="match status" value="1"/>
</dbReference>
<dbReference type="PANTHER" id="PTHR43133:SF63">
    <property type="entry name" value="RNA POLYMERASE SIGMA FACTOR FECI-RELATED"/>
    <property type="match status" value="1"/>
</dbReference>
<keyword evidence="2" id="KW-0805">Transcription regulation</keyword>
<dbReference type="Proteomes" id="UP001629246">
    <property type="component" value="Unassembled WGS sequence"/>
</dbReference>
<dbReference type="InterPro" id="IPR039425">
    <property type="entry name" value="RNA_pol_sigma-70-like"/>
</dbReference>
<evidence type="ECO:0000256" key="3">
    <source>
        <dbReference type="ARBA" id="ARBA00023082"/>
    </source>
</evidence>
<dbReference type="Gene3D" id="1.10.10.10">
    <property type="entry name" value="Winged helix-like DNA-binding domain superfamily/Winged helix DNA-binding domain"/>
    <property type="match status" value="1"/>
</dbReference>
<dbReference type="InterPro" id="IPR013324">
    <property type="entry name" value="RNA_pol_sigma_r3/r4-like"/>
</dbReference>
<evidence type="ECO:0000313" key="8">
    <source>
        <dbReference type="Proteomes" id="UP001629246"/>
    </source>
</evidence>
<dbReference type="RefSeq" id="WP_408160062.1">
    <property type="nucleotide sequence ID" value="NZ_JAQQFM010000010.1"/>
</dbReference>
<comment type="similarity">
    <text evidence="1">Belongs to the sigma-70 factor family. ECF subfamily.</text>
</comment>
<dbReference type="NCBIfam" id="TIGR02937">
    <property type="entry name" value="sigma70-ECF"/>
    <property type="match status" value="1"/>
</dbReference>
<gene>
    <name evidence="7" type="ORF">PQR62_21405</name>
</gene>
<evidence type="ECO:0000256" key="1">
    <source>
        <dbReference type="ARBA" id="ARBA00010641"/>
    </source>
</evidence>
<evidence type="ECO:0000256" key="2">
    <source>
        <dbReference type="ARBA" id="ARBA00023015"/>
    </source>
</evidence>
<evidence type="ECO:0000259" key="5">
    <source>
        <dbReference type="Pfam" id="PF04542"/>
    </source>
</evidence>
<dbReference type="PANTHER" id="PTHR43133">
    <property type="entry name" value="RNA POLYMERASE ECF-TYPE SIGMA FACTO"/>
    <property type="match status" value="1"/>
</dbReference>
<dbReference type="InterPro" id="IPR013325">
    <property type="entry name" value="RNA_pol_sigma_r2"/>
</dbReference>
<dbReference type="InterPro" id="IPR013249">
    <property type="entry name" value="RNA_pol_sigma70_r4_t2"/>
</dbReference>
<dbReference type="Gene3D" id="1.10.1740.10">
    <property type="match status" value="1"/>
</dbReference>
<name>A0ABW9AET2_9BURK</name>
<keyword evidence="4" id="KW-0804">Transcription</keyword>
<dbReference type="Pfam" id="PF04542">
    <property type="entry name" value="Sigma70_r2"/>
    <property type="match status" value="1"/>
</dbReference>
<evidence type="ECO:0000313" key="7">
    <source>
        <dbReference type="EMBL" id="MFL9926842.1"/>
    </source>
</evidence>
<keyword evidence="8" id="KW-1185">Reference proteome</keyword>
<dbReference type="NCBIfam" id="NF007232">
    <property type="entry name" value="PRK09651.1"/>
    <property type="match status" value="1"/>
</dbReference>
<sequence length="170" mass="19263">MSVTENALRLEVGMLYTDHHDWLQQWLKRKLGDAAQAADLAQDTFLRLLTREELIAAREPRAFLTTVAQRLVFNHHRRQTLERAYLDALACLPPAQSPSPEQRALLLETLFEIDAMLDGLPLVVRRAFLLSQLDGMTQAEIATELDISLATVKRYLVKAAAQCYFSMSLP</sequence>
<reference evidence="7 8" key="1">
    <citation type="journal article" date="2024" name="Chem. Sci.">
        <title>Discovery of megapolipeptins by genome mining of a Burkholderiales bacteria collection.</title>
        <authorList>
            <person name="Paulo B.S."/>
            <person name="Recchia M.J.J."/>
            <person name="Lee S."/>
            <person name="Fergusson C.H."/>
            <person name="Romanowski S.B."/>
            <person name="Hernandez A."/>
            <person name="Krull N."/>
            <person name="Liu D.Y."/>
            <person name="Cavanagh H."/>
            <person name="Bos A."/>
            <person name="Gray C.A."/>
            <person name="Murphy B.T."/>
            <person name="Linington R.G."/>
            <person name="Eustaquio A.S."/>
        </authorList>
    </citation>
    <scope>NUCLEOTIDE SEQUENCE [LARGE SCALE GENOMIC DNA]</scope>
    <source>
        <strain evidence="7 8">RL21-008-BIB-A</strain>
    </source>
</reference>
<dbReference type="InterPro" id="IPR014284">
    <property type="entry name" value="RNA_pol_sigma-70_dom"/>
</dbReference>
<dbReference type="InterPro" id="IPR036388">
    <property type="entry name" value="WH-like_DNA-bd_sf"/>
</dbReference>
<dbReference type="SUPFAM" id="SSF88659">
    <property type="entry name" value="Sigma3 and sigma4 domains of RNA polymerase sigma factors"/>
    <property type="match status" value="1"/>
</dbReference>
<evidence type="ECO:0000259" key="6">
    <source>
        <dbReference type="Pfam" id="PF08281"/>
    </source>
</evidence>